<feature type="region of interest" description="Disordered" evidence="2">
    <location>
        <begin position="334"/>
        <end position="526"/>
    </location>
</feature>
<keyword evidence="4" id="KW-1185">Reference proteome</keyword>
<gene>
    <name evidence="3" type="primary">X975_02403</name>
    <name evidence="3" type="ORF">NPIL_115581</name>
</gene>
<feature type="compositionally biased region" description="Basic and acidic residues" evidence="2">
    <location>
        <begin position="763"/>
        <end position="775"/>
    </location>
</feature>
<organism evidence="3 4">
    <name type="scientific">Nephila pilipes</name>
    <name type="common">Giant wood spider</name>
    <name type="synonym">Nephila maculata</name>
    <dbReference type="NCBI Taxonomy" id="299642"/>
    <lineage>
        <taxon>Eukaryota</taxon>
        <taxon>Metazoa</taxon>
        <taxon>Ecdysozoa</taxon>
        <taxon>Arthropoda</taxon>
        <taxon>Chelicerata</taxon>
        <taxon>Arachnida</taxon>
        <taxon>Araneae</taxon>
        <taxon>Araneomorphae</taxon>
        <taxon>Entelegynae</taxon>
        <taxon>Araneoidea</taxon>
        <taxon>Nephilidae</taxon>
        <taxon>Nephila</taxon>
    </lineage>
</organism>
<feature type="region of interest" description="Disordered" evidence="2">
    <location>
        <begin position="1147"/>
        <end position="1181"/>
    </location>
</feature>
<feature type="compositionally biased region" description="Polar residues" evidence="2">
    <location>
        <begin position="346"/>
        <end position="360"/>
    </location>
</feature>
<feature type="compositionally biased region" description="Polar residues" evidence="2">
    <location>
        <begin position="510"/>
        <end position="525"/>
    </location>
</feature>
<feature type="region of interest" description="Disordered" evidence="2">
    <location>
        <begin position="1629"/>
        <end position="1654"/>
    </location>
</feature>
<feature type="compositionally biased region" description="Basic and acidic residues" evidence="2">
    <location>
        <begin position="1766"/>
        <end position="1775"/>
    </location>
</feature>
<feature type="region of interest" description="Disordered" evidence="2">
    <location>
        <begin position="1571"/>
        <end position="1607"/>
    </location>
</feature>
<feature type="region of interest" description="Disordered" evidence="2">
    <location>
        <begin position="1457"/>
        <end position="1555"/>
    </location>
</feature>
<feature type="compositionally biased region" description="Polar residues" evidence="2">
    <location>
        <begin position="728"/>
        <end position="754"/>
    </location>
</feature>
<feature type="region of interest" description="Disordered" evidence="2">
    <location>
        <begin position="1693"/>
        <end position="1837"/>
    </location>
</feature>
<evidence type="ECO:0000313" key="4">
    <source>
        <dbReference type="Proteomes" id="UP000887013"/>
    </source>
</evidence>
<reference evidence="3" key="1">
    <citation type="submission" date="2020-08" db="EMBL/GenBank/DDBJ databases">
        <title>Multicomponent nature underlies the extraordinary mechanical properties of spider dragline silk.</title>
        <authorList>
            <person name="Kono N."/>
            <person name="Nakamura H."/>
            <person name="Mori M."/>
            <person name="Yoshida Y."/>
            <person name="Ohtoshi R."/>
            <person name="Malay A.D."/>
            <person name="Moran D.A.P."/>
            <person name="Tomita M."/>
            <person name="Numata K."/>
            <person name="Arakawa K."/>
        </authorList>
    </citation>
    <scope>NUCLEOTIDE SEQUENCE</scope>
</reference>
<dbReference type="EMBL" id="BMAW01128680">
    <property type="protein sequence ID" value="GFU26963.1"/>
    <property type="molecule type" value="Genomic_DNA"/>
</dbReference>
<feature type="compositionally biased region" description="Basic and acidic residues" evidence="2">
    <location>
        <begin position="1"/>
        <end position="23"/>
    </location>
</feature>
<feature type="coiled-coil region" evidence="1">
    <location>
        <begin position="629"/>
        <end position="663"/>
    </location>
</feature>
<feature type="compositionally biased region" description="Polar residues" evidence="2">
    <location>
        <begin position="1693"/>
        <end position="1721"/>
    </location>
</feature>
<feature type="region of interest" description="Disordered" evidence="2">
    <location>
        <begin position="1855"/>
        <end position="1885"/>
    </location>
</feature>
<feature type="compositionally biased region" description="Basic and acidic residues" evidence="2">
    <location>
        <begin position="1430"/>
        <end position="1443"/>
    </location>
</feature>
<feature type="compositionally biased region" description="Low complexity" evidence="2">
    <location>
        <begin position="1543"/>
        <end position="1555"/>
    </location>
</feature>
<feature type="compositionally biased region" description="Basic and acidic residues" evidence="2">
    <location>
        <begin position="1507"/>
        <end position="1519"/>
    </location>
</feature>
<name>A0A8X6UFE8_NEPPI</name>
<feature type="coiled-coil region" evidence="1">
    <location>
        <begin position="838"/>
        <end position="872"/>
    </location>
</feature>
<feature type="compositionally biased region" description="Low complexity" evidence="2">
    <location>
        <begin position="24"/>
        <end position="34"/>
    </location>
</feature>
<feature type="compositionally biased region" description="Polar residues" evidence="2">
    <location>
        <begin position="1047"/>
        <end position="1057"/>
    </location>
</feature>
<feature type="compositionally biased region" description="Basic and acidic residues" evidence="2">
    <location>
        <begin position="1855"/>
        <end position="1876"/>
    </location>
</feature>
<dbReference type="OrthoDB" id="6493491at2759"/>
<feature type="compositionally biased region" description="Basic and acidic residues" evidence="2">
    <location>
        <begin position="1161"/>
        <end position="1177"/>
    </location>
</feature>
<feature type="compositionally biased region" description="Basic residues" evidence="2">
    <location>
        <begin position="1029"/>
        <end position="1042"/>
    </location>
</feature>
<accession>A0A8X6UFE8</accession>
<feature type="region of interest" description="Disordered" evidence="2">
    <location>
        <begin position="1349"/>
        <end position="1443"/>
    </location>
</feature>
<feature type="compositionally biased region" description="Basic and acidic residues" evidence="2">
    <location>
        <begin position="186"/>
        <end position="198"/>
    </location>
</feature>
<feature type="compositionally biased region" description="Polar residues" evidence="2">
    <location>
        <begin position="1778"/>
        <end position="1787"/>
    </location>
</feature>
<feature type="compositionally biased region" description="Low complexity" evidence="2">
    <location>
        <begin position="1496"/>
        <end position="1506"/>
    </location>
</feature>
<feature type="compositionally biased region" description="Low complexity" evidence="2">
    <location>
        <begin position="1420"/>
        <end position="1429"/>
    </location>
</feature>
<protein>
    <submittedName>
        <fullName evidence="3">Uncharacterized protein</fullName>
    </submittedName>
</protein>
<feature type="region of interest" description="Disordered" evidence="2">
    <location>
        <begin position="728"/>
        <end position="778"/>
    </location>
</feature>
<evidence type="ECO:0000256" key="1">
    <source>
        <dbReference type="SAM" id="Coils"/>
    </source>
</evidence>
<feature type="compositionally biased region" description="Basic and acidic residues" evidence="2">
    <location>
        <begin position="362"/>
        <end position="391"/>
    </location>
</feature>
<feature type="compositionally biased region" description="Basic and acidic residues" evidence="2">
    <location>
        <begin position="48"/>
        <end position="69"/>
    </location>
</feature>
<feature type="compositionally biased region" description="Basic and acidic residues" evidence="2">
    <location>
        <begin position="231"/>
        <end position="242"/>
    </location>
</feature>
<evidence type="ECO:0000256" key="2">
    <source>
        <dbReference type="SAM" id="MobiDB-lite"/>
    </source>
</evidence>
<feature type="region of interest" description="Disordered" evidence="2">
    <location>
        <begin position="167"/>
        <end position="244"/>
    </location>
</feature>
<feature type="region of interest" description="Disordered" evidence="2">
    <location>
        <begin position="1022"/>
        <end position="1058"/>
    </location>
</feature>
<dbReference type="Proteomes" id="UP000887013">
    <property type="component" value="Unassembled WGS sequence"/>
</dbReference>
<feature type="compositionally biased region" description="Low complexity" evidence="2">
    <location>
        <begin position="1728"/>
        <end position="1742"/>
    </location>
</feature>
<proteinExistence type="predicted"/>
<feature type="region of interest" description="Disordered" evidence="2">
    <location>
        <begin position="260"/>
        <end position="301"/>
    </location>
</feature>
<feature type="compositionally biased region" description="Polar residues" evidence="2">
    <location>
        <begin position="1399"/>
        <end position="1411"/>
    </location>
</feature>
<feature type="compositionally biased region" description="Polar residues" evidence="2">
    <location>
        <begin position="1148"/>
        <end position="1160"/>
    </location>
</feature>
<evidence type="ECO:0000313" key="3">
    <source>
        <dbReference type="EMBL" id="GFU26963.1"/>
    </source>
</evidence>
<comment type="caution">
    <text evidence="3">The sequence shown here is derived from an EMBL/GenBank/DDBJ whole genome shotgun (WGS) entry which is preliminary data.</text>
</comment>
<feature type="compositionally biased region" description="Basic and acidic residues" evidence="2">
    <location>
        <begin position="1823"/>
        <end position="1835"/>
    </location>
</feature>
<feature type="region of interest" description="Disordered" evidence="2">
    <location>
        <begin position="1"/>
        <end position="69"/>
    </location>
</feature>
<keyword evidence="1" id="KW-0175">Coiled coil</keyword>
<feature type="compositionally biased region" description="Basic and acidic residues" evidence="2">
    <location>
        <begin position="260"/>
        <end position="270"/>
    </location>
</feature>
<sequence length="1970" mass="224058">MEKKRGGSHKQEKESISRSHSQELLDSSSASSISVFADHNDGQSSSLRTHDPLADSQKHGEYSPRASMDEALKSEAAFIQYLSSIPPKESSSEHHQSADSMHSRNRSPAAGPTVSKVGLDHLDNLCKLMEQLGELRDTNSRLQKRVQYLEDLKTLHDMHKEICEGGEYSSEDALTSKPGPYPLKKSATESHCPKKEEAPSMGYSRSPSKYLSRRSRHQQSDGQRRGRSKSVGHEDLNEDQKSRRLFPKWSRVKEAFGWESERKDSIKTKNDSAAVLTTRRRSDESSRQTYRHTGSPMWYQDFPSIHSSIEDINEEYEERWKKISVQSEKVAEHLEIPHEGLRRQKSTPSPGSDNIPSYRSGTEMKPKSFTIERDSYRNQDFAKFEKEDGKRGKSPWGRVKTIIERHRDSLKRRSLRQEPSAAELASAISKSNTDSVDFKDYANYMEPASKPLNTSKISKQKGNKPGPLVIEQEIECPRTPSSSPTLQRKSKWTRMTKVLKGKRDGEKESMSLSTPTSPNNQQDGNFTFDIIEENSPTSFREDREISRVGSDSHVHQLALAVPPADLMLQLQRNLSEDFHRKIQEWDRMRGTGITSYSPQWDRKPSETWKNWKKSERPDEKAIKPKIKDLSWLEKELQKVEKEKQRLSKERLKYEQRALRLEKLKETVLGTNNKREVLVRTKAGEFRFEGISDAFTKKLYEWETKKGVGPEFSTIALLDSSRHAVQAGSGTMQRMLSKSESSIADIGHNSSNSLPSVKLSDSADGDRQNHHSKADSEPDLSTLAAAFSGNISASTSIQNTNECLDDEIASPATNKDSEEDELDNQRKGSETYYSLLEENVILLEQLKEKEEICSRLEKDLEILDEKMDEMNTHHAQETQRYREKLWEMHQQGASPRDVLCCRRTMEQLRKRIEVLERWTKKLRNERETVEVHFRHHSKEQESMTLDLLEKMRELQAVGSSTSETDSRKLPRMDANAIERLQDLSALLAKQTQDLQETLNKKTRQICQLKWELLHRDLSNVKLETEQHSHSAQKKRSKYAHWRSRSTEETPVSNCSQKTDPAKYDEVATDAYNISSSVDEFQATDLANTVQQLNKEVQKLTTATGIPLLSKDSQDESLYTDVMALPKSLESLRNYKKSPNKPSLKRITVRRNSADNSSLVSTDDSRLKEDHSSSTHSDDSSDDYYSRICCNSSVKTNFPNNSDTERLLMSFGEYPPRTQRKKKLQKISKLNSSFGRRRSNTFHTNRDLQKPTIVEHSPQKCHSFRVPREICEGPVINRTPYIRRKHQNSNSSARTQIDKNCKAIKSQTFQEATQFNKRDNEFFGNCNISFLREVASDSKIPLIMQIKKYTDQSGEKKTGKLPTRSMSDKTKKETAADKEYAQKKRLKKRLKSPDVPVFTDVGTNSNMSGNLLPQHNRIKCLSSSSQNTNSRNRYENELSREKSDVSKLSIRNGITDVPTITIQLPKRKHRKPSHNTDDAVAPEEQSFTIVMPKKRSLSSECDSSISESSPREESKMVHSDKTNSSLDSSLRKDSTVHTNTDPHLSSSNTKNNENSKGNIRLMKLVSLDNFDSPFEPKESFTTKEYQQSESQKRKRETDDGSCSGKNSPSEEMIDMITAGQNQLLQSDSRNLTKSSTTDLESGHSQNVSSRTNYIKSPSAPQLDWRKACAKKISRSGAPNVRILIERYNQKLIESQTGKSPLSSNVSSPTTPRKISSPVYSSPQEYIPHFNSTPNTPTSSPSYTPLAFKSTANYPKTPPSSPTSLARSEALKKAKEDFIASSPQVSTPNSPVMLRTANVSQTPPQKPTESPWLERRQPEGQLSKTVKLDRTRSDEDRMSNCSMDSMSLVMLRAGENCRESRLPKKTSDSQKSEPHEGHNLKTSKSLSSSSLFKTVLHSDFKVPTNLLKLKRSKRKKDMSTVTELCRQSLLLTTEDTQNILTPASHKSCPSSPELKSKTVVKPNWLQRNIFRHK</sequence>
<feature type="compositionally biased region" description="Basic residues" evidence="2">
    <location>
        <begin position="488"/>
        <end position="500"/>
    </location>
</feature>
<feature type="region of interest" description="Disordered" evidence="2">
    <location>
        <begin position="83"/>
        <end position="117"/>
    </location>
</feature>
<feature type="compositionally biased region" description="Basic and acidic residues" evidence="2">
    <location>
        <begin position="1364"/>
        <end position="1380"/>
    </location>
</feature>